<protein>
    <submittedName>
        <fullName evidence="1">Uncharacterized protein</fullName>
    </submittedName>
</protein>
<evidence type="ECO:0000313" key="1">
    <source>
        <dbReference type="Ensembl" id="ENSHHUP00000036453.1"/>
    </source>
</evidence>
<proteinExistence type="predicted"/>
<dbReference type="Proteomes" id="UP000314982">
    <property type="component" value="Unassembled WGS sequence"/>
</dbReference>
<reference evidence="2" key="1">
    <citation type="submission" date="2018-06" db="EMBL/GenBank/DDBJ databases">
        <title>Genome assembly of Danube salmon.</title>
        <authorList>
            <person name="Macqueen D.J."/>
            <person name="Gundappa M.K."/>
        </authorList>
    </citation>
    <scope>NUCLEOTIDE SEQUENCE [LARGE SCALE GENOMIC DNA]</scope>
</reference>
<reference evidence="1" key="2">
    <citation type="submission" date="2025-08" db="UniProtKB">
        <authorList>
            <consortium name="Ensembl"/>
        </authorList>
    </citation>
    <scope>IDENTIFICATION</scope>
</reference>
<evidence type="ECO:0000313" key="2">
    <source>
        <dbReference type="Proteomes" id="UP000314982"/>
    </source>
</evidence>
<reference evidence="1" key="3">
    <citation type="submission" date="2025-09" db="UniProtKB">
        <authorList>
            <consortium name="Ensembl"/>
        </authorList>
    </citation>
    <scope>IDENTIFICATION</scope>
</reference>
<organism evidence="1 2">
    <name type="scientific">Hucho hucho</name>
    <name type="common">huchen</name>
    <dbReference type="NCBI Taxonomy" id="62062"/>
    <lineage>
        <taxon>Eukaryota</taxon>
        <taxon>Metazoa</taxon>
        <taxon>Chordata</taxon>
        <taxon>Craniata</taxon>
        <taxon>Vertebrata</taxon>
        <taxon>Euteleostomi</taxon>
        <taxon>Actinopterygii</taxon>
        <taxon>Neopterygii</taxon>
        <taxon>Teleostei</taxon>
        <taxon>Protacanthopterygii</taxon>
        <taxon>Salmoniformes</taxon>
        <taxon>Salmonidae</taxon>
        <taxon>Salmoninae</taxon>
        <taxon>Hucho</taxon>
    </lineage>
</organism>
<dbReference type="Ensembl" id="ENSHHUT00000037907.1">
    <property type="protein sequence ID" value="ENSHHUP00000036453.1"/>
    <property type="gene ID" value="ENSHHUG00000022880.1"/>
</dbReference>
<accession>A0A4W5MF34</accession>
<dbReference type="PANTHER" id="PTHR31025:SF19">
    <property type="entry name" value="SI:CH73-42K18.1-RELATED"/>
    <property type="match status" value="1"/>
</dbReference>
<name>A0A4W5MF34_9TELE</name>
<dbReference type="PANTHER" id="PTHR31025">
    <property type="entry name" value="SI:CH211-196P9.1-RELATED"/>
    <property type="match status" value="1"/>
</dbReference>
<sequence>MTSLKFKMGNYQTKLSRAGVPEVYLNAGKRSRNNLERDTPNSNMKRPRRAEVNFLPCFPRGEDPESLKQLRQQIINKVSKTERNLPLIDKLMQTAFALRRKEIVNDVSAGGN</sequence>
<dbReference type="STRING" id="62062.ENSHHUP00000036453"/>
<keyword evidence="2" id="KW-1185">Reference proteome</keyword>
<dbReference type="AlphaFoldDB" id="A0A4W5MF34"/>